<gene>
    <name evidence="2" type="ORF">CK203_075951</name>
</gene>
<comment type="caution">
    <text evidence="2">The sequence shown here is derived from an EMBL/GenBank/DDBJ whole genome shotgun (WGS) entry which is preliminary data.</text>
</comment>
<keyword evidence="1" id="KW-1133">Transmembrane helix</keyword>
<keyword evidence="1" id="KW-0812">Transmembrane</keyword>
<reference evidence="2 3" key="1">
    <citation type="journal article" date="2018" name="PLoS Genet.">
        <title>Population sequencing reveals clonal diversity and ancestral inbreeding in the grapevine cultivar Chardonnay.</title>
        <authorList>
            <person name="Roach M.J."/>
            <person name="Johnson D.L."/>
            <person name="Bohlmann J."/>
            <person name="van Vuuren H.J."/>
            <person name="Jones S.J."/>
            <person name="Pretorius I.S."/>
            <person name="Schmidt S.A."/>
            <person name="Borneman A.R."/>
        </authorList>
    </citation>
    <scope>NUCLEOTIDE SEQUENCE [LARGE SCALE GENOMIC DNA]</scope>
    <source>
        <strain evidence="3">cv. Chardonnay</strain>
        <tissue evidence="2">Leaf</tissue>
    </source>
</reference>
<accession>A0A438C1T8</accession>
<organism evidence="2 3">
    <name type="scientific">Vitis vinifera</name>
    <name type="common">Grape</name>
    <dbReference type="NCBI Taxonomy" id="29760"/>
    <lineage>
        <taxon>Eukaryota</taxon>
        <taxon>Viridiplantae</taxon>
        <taxon>Streptophyta</taxon>
        <taxon>Embryophyta</taxon>
        <taxon>Tracheophyta</taxon>
        <taxon>Spermatophyta</taxon>
        <taxon>Magnoliopsida</taxon>
        <taxon>eudicotyledons</taxon>
        <taxon>Gunneridae</taxon>
        <taxon>Pentapetalae</taxon>
        <taxon>rosids</taxon>
        <taxon>Vitales</taxon>
        <taxon>Vitaceae</taxon>
        <taxon>Viteae</taxon>
        <taxon>Vitis</taxon>
    </lineage>
</organism>
<feature type="transmembrane region" description="Helical" evidence="1">
    <location>
        <begin position="59"/>
        <end position="78"/>
    </location>
</feature>
<sequence>MTKHVDVRYHFIRETISSGTVKLEKISTTDNPIDMATKVLPVSNSSIAWIWSSLMRQLIFLHLYLRIIGIFESLCILVEQAMLLIRPHVFLVCDLQLPCSSSLQETFAEVIHPPTDSDK</sequence>
<evidence type="ECO:0008006" key="4">
    <source>
        <dbReference type="Google" id="ProtNLM"/>
    </source>
</evidence>
<evidence type="ECO:0000313" key="2">
    <source>
        <dbReference type="EMBL" id="RVW17191.1"/>
    </source>
</evidence>
<name>A0A438C1T8_VITVI</name>
<evidence type="ECO:0000256" key="1">
    <source>
        <dbReference type="SAM" id="Phobius"/>
    </source>
</evidence>
<keyword evidence="1" id="KW-0472">Membrane</keyword>
<protein>
    <recommendedName>
        <fullName evidence="4">Retrovirus-related Pol polyprotein from transposon TNT 1-94</fullName>
    </recommendedName>
</protein>
<evidence type="ECO:0000313" key="3">
    <source>
        <dbReference type="Proteomes" id="UP000288805"/>
    </source>
</evidence>
<dbReference type="Proteomes" id="UP000288805">
    <property type="component" value="Unassembled WGS sequence"/>
</dbReference>
<dbReference type="AlphaFoldDB" id="A0A438C1T8"/>
<proteinExistence type="predicted"/>
<dbReference type="EMBL" id="QGNW01002581">
    <property type="protein sequence ID" value="RVW17191.1"/>
    <property type="molecule type" value="Genomic_DNA"/>
</dbReference>